<protein>
    <submittedName>
        <fullName evidence="1">Uncharacterized protein</fullName>
    </submittedName>
</protein>
<evidence type="ECO:0000313" key="1">
    <source>
        <dbReference type="EMBL" id="CAK0849792.1"/>
    </source>
</evidence>
<dbReference type="EMBL" id="CAUYUJ010015092">
    <property type="protein sequence ID" value="CAK0849792.1"/>
    <property type="molecule type" value="Genomic_DNA"/>
</dbReference>
<gene>
    <name evidence="1" type="ORF">PCOR1329_LOCUS42388</name>
</gene>
<evidence type="ECO:0000313" key="2">
    <source>
        <dbReference type="Proteomes" id="UP001189429"/>
    </source>
</evidence>
<comment type="caution">
    <text evidence="1">The sequence shown here is derived from an EMBL/GenBank/DDBJ whole genome shotgun (WGS) entry which is preliminary data.</text>
</comment>
<feature type="non-terminal residue" evidence="1">
    <location>
        <position position="1"/>
    </location>
</feature>
<feature type="non-terminal residue" evidence="1">
    <location>
        <position position="159"/>
    </location>
</feature>
<accession>A0ABN9TVB4</accession>
<name>A0ABN9TVB4_9DINO</name>
<proteinExistence type="predicted"/>
<dbReference type="Proteomes" id="UP001189429">
    <property type="component" value="Unassembled WGS sequence"/>
</dbReference>
<keyword evidence="2" id="KW-1185">Reference proteome</keyword>
<organism evidence="1 2">
    <name type="scientific">Prorocentrum cordatum</name>
    <dbReference type="NCBI Taxonomy" id="2364126"/>
    <lineage>
        <taxon>Eukaryota</taxon>
        <taxon>Sar</taxon>
        <taxon>Alveolata</taxon>
        <taxon>Dinophyceae</taxon>
        <taxon>Prorocentrales</taxon>
        <taxon>Prorocentraceae</taxon>
        <taxon>Prorocentrum</taxon>
    </lineage>
</organism>
<reference evidence="1" key="1">
    <citation type="submission" date="2023-10" db="EMBL/GenBank/DDBJ databases">
        <authorList>
            <person name="Chen Y."/>
            <person name="Shah S."/>
            <person name="Dougan E. K."/>
            <person name="Thang M."/>
            <person name="Chan C."/>
        </authorList>
    </citation>
    <scope>NUCLEOTIDE SEQUENCE [LARGE SCALE GENOMIC DNA]</scope>
</reference>
<sequence length="159" mass="15498">AQRLRRAGPLARTLRSGLGGGDAAGHAAAAAGVPPIREAVAAVDGGDGAGGQRTGLALVQVPVVVGDARDDESVGAMHVGVQSARPSPPALGPGARAALPAGLRVRVRGKGTALDGAAAEVIWDATDQGMDVAIDPDGTGAVFRVPRSLLEPLGPSAGA</sequence>